<evidence type="ECO:0008006" key="3">
    <source>
        <dbReference type="Google" id="ProtNLM"/>
    </source>
</evidence>
<evidence type="ECO:0000313" key="1">
    <source>
        <dbReference type="EMBL" id="SDD64663.1"/>
    </source>
</evidence>
<dbReference type="STRING" id="675864.SAMN04489747_1431"/>
<keyword evidence="2" id="KW-1185">Reference proteome</keyword>
<proteinExistence type="predicted"/>
<dbReference type="InterPro" id="IPR006311">
    <property type="entry name" value="TAT_signal"/>
</dbReference>
<dbReference type="AlphaFoldDB" id="A0A1G6WG10"/>
<dbReference type="RefSeq" id="WP_090591920.1">
    <property type="nucleotide sequence ID" value="NZ_LT629688.1"/>
</dbReference>
<sequence>MDQNAPTIPTDDGRAVGSPRRDLLRASALAAAAVVGTGVALGAARPAAAEPPRRPGRIRVVDAPLSPLDREFGFDYTPGADNTDALQAVIDKAMSADGGQVVLPAGDIWVRGLSVDYRGFPTQNENGLPYGYAGPKITGAGMRQTRINQLPGSTADIVTVSGHVGDKAGPANNNKATGVTLADLQLQGTPGGGHGLYLRSLVNCEFRNLWIQRTGGSGIFRERATFVSGLDDEYSYANSWDRIKIVAPGRWGVEDSTKASIGGSMTNVEAISPTLGGFLLAPTNMTLLDCQAIGGTVGLQSVRNENRRSVNSGLTLINFRSEGSRGSHEILIEAGISHLIVNPNFFPTSGAHCLGVGLREEGPDFHVRNLTVVGGYFGVVTKYPEQLAVELGTDARSTRLIHPTLELNNGRVPTDLVVDRGYRSSIELPGDRTEDHRGFTSHHRAVAQVPAPESGVNEGWEEVAEGRWEKVAVFPGGRRVVIAS</sequence>
<dbReference type="OrthoDB" id="5090699at2"/>
<protein>
    <recommendedName>
        <fullName evidence="3">Pectate lyase superfamily protein</fullName>
    </recommendedName>
</protein>
<dbReference type="PROSITE" id="PS51318">
    <property type="entry name" value="TAT"/>
    <property type="match status" value="1"/>
</dbReference>
<organism evidence="1 2">
    <name type="scientific">Auraticoccus monumenti</name>
    <dbReference type="NCBI Taxonomy" id="675864"/>
    <lineage>
        <taxon>Bacteria</taxon>
        <taxon>Bacillati</taxon>
        <taxon>Actinomycetota</taxon>
        <taxon>Actinomycetes</taxon>
        <taxon>Propionibacteriales</taxon>
        <taxon>Propionibacteriaceae</taxon>
        <taxon>Auraticoccus</taxon>
    </lineage>
</organism>
<dbReference type="EMBL" id="LT629688">
    <property type="protein sequence ID" value="SDD64663.1"/>
    <property type="molecule type" value="Genomic_DNA"/>
</dbReference>
<accession>A0A1G6WG10</accession>
<reference evidence="1 2" key="1">
    <citation type="submission" date="2016-10" db="EMBL/GenBank/DDBJ databases">
        <authorList>
            <person name="de Groot N.N."/>
        </authorList>
    </citation>
    <scope>NUCLEOTIDE SEQUENCE [LARGE SCALE GENOMIC DNA]</scope>
    <source>
        <strain evidence="1 2">MON 2.2</strain>
    </source>
</reference>
<evidence type="ECO:0000313" key="2">
    <source>
        <dbReference type="Proteomes" id="UP000198546"/>
    </source>
</evidence>
<dbReference type="Proteomes" id="UP000198546">
    <property type="component" value="Chromosome i"/>
</dbReference>
<dbReference type="InterPro" id="IPR011050">
    <property type="entry name" value="Pectin_lyase_fold/virulence"/>
</dbReference>
<name>A0A1G6WG10_9ACTN</name>
<dbReference type="InterPro" id="IPR012334">
    <property type="entry name" value="Pectin_lyas_fold"/>
</dbReference>
<dbReference type="SUPFAM" id="SSF51126">
    <property type="entry name" value="Pectin lyase-like"/>
    <property type="match status" value="1"/>
</dbReference>
<gene>
    <name evidence="1" type="ORF">SAMN04489747_1431</name>
</gene>
<dbReference type="Gene3D" id="2.160.20.10">
    <property type="entry name" value="Single-stranded right-handed beta-helix, Pectin lyase-like"/>
    <property type="match status" value="1"/>
</dbReference>